<accession>A0A9P7SW50</accession>
<feature type="signal peptide" evidence="1">
    <location>
        <begin position="1"/>
        <end position="23"/>
    </location>
</feature>
<comment type="caution">
    <text evidence="2">The sequence shown here is derived from an EMBL/GenBank/DDBJ whole genome shotgun (WGS) entry which is preliminary data.</text>
</comment>
<gene>
    <name evidence="2" type="ORF">E4U43_005494</name>
</gene>
<evidence type="ECO:0000313" key="3">
    <source>
        <dbReference type="Proteomes" id="UP000748025"/>
    </source>
</evidence>
<sequence length="190" mass="22107">MTCPYRLFRFLFLLIAGTALVKADDWIPDRLPQCGVRGSRLRPSYARYNQTALLSVNQCGGLCNGETRCRSISLSARNCRLYGHADEVYPFFRWRTYYDKVCTTNRNVCGVRGQPKFPMLQEWGPSVMDNSWTGCRRRCHDDVRCLSFGIGVEGRCRLYRRTVAQNLDLNQDQTARRYWDLGCEFVIEDF</sequence>
<organism evidence="2 3">
    <name type="scientific">Claviceps pusilla</name>
    <dbReference type="NCBI Taxonomy" id="123648"/>
    <lineage>
        <taxon>Eukaryota</taxon>
        <taxon>Fungi</taxon>
        <taxon>Dikarya</taxon>
        <taxon>Ascomycota</taxon>
        <taxon>Pezizomycotina</taxon>
        <taxon>Sordariomycetes</taxon>
        <taxon>Hypocreomycetidae</taxon>
        <taxon>Hypocreales</taxon>
        <taxon>Clavicipitaceae</taxon>
        <taxon>Claviceps</taxon>
    </lineage>
</organism>
<name>A0A9P7SW50_9HYPO</name>
<evidence type="ECO:0000256" key="1">
    <source>
        <dbReference type="SAM" id="SignalP"/>
    </source>
</evidence>
<evidence type="ECO:0000313" key="2">
    <source>
        <dbReference type="EMBL" id="KAG5986473.1"/>
    </source>
</evidence>
<keyword evidence="3" id="KW-1185">Reference proteome</keyword>
<dbReference type="EMBL" id="SRPW01003626">
    <property type="protein sequence ID" value="KAG5986473.1"/>
    <property type="molecule type" value="Genomic_DNA"/>
</dbReference>
<dbReference type="Proteomes" id="UP000748025">
    <property type="component" value="Unassembled WGS sequence"/>
</dbReference>
<keyword evidence="1" id="KW-0732">Signal</keyword>
<feature type="chain" id="PRO_5040299848" description="Apple domain-containing protein" evidence="1">
    <location>
        <begin position="24"/>
        <end position="190"/>
    </location>
</feature>
<dbReference type="AlphaFoldDB" id="A0A9P7SW50"/>
<evidence type="ECO:0008006" key="4">
    <source>
        <dbReference type="Google" id="ProtNLM"/>
    </source>
</evidence>
<feature type="non-terminal residue" evidence="2">
    <location>
        <position position="1"/>
    </location>
</feature>
<reference evidence="2" key="1">
    <citation type="journal article" date="2020" name="bioRxiv">
        <title>Whole genome comparisons of ergot fungi reveals the divergence and evolution of species within the genus Claviceps are the result of varying mechanisms driving genome evolution and host range expansion.</title>
        <authorList>
            <person name="Wyka S.A."/>
            <person name="Mondo S.J."/>
            <person name="Liu M."/>
            <person name="Dettman J."/>
            <person name="Nalam V."/>
            <person name="Broders K.D."/>
        </authorList>
    </citation>
    <scope>NUCLEOTIDE SEQUENCE</scope>
    <source>
        <strain evidence="2">CCC 602</strain>
    </source>
</reference>
<protein>
    <recommendedName>
        <fullName evidence="4">Apple domain-containing protein</fullName>
    </recommendedName>
</protein>
<proteinExistence type="predicted"/>